<dbReference type="GO" id="GO:0005634">
    <property type="term" value="C:nucleus"/>
    <property type="evidence" value="ECO:0007669"/>
    <property type="project" value="TreeGrafter"/>
</dbReference>
<organism evidence="19 20">
    <name type="scientific">Aphidius gifuensis</name>
    <name type="common">Parasitoid wasp</name>
    <dbReference type="NCBI Taxonomy" id="684658"/>
    <lineage>
        <taxon>Eukaryota</taxon>
        <taxon>Metazoa</taxon>
        <taxon>Ecdysozoa</taxon>
        <taxon>Arthropoda</taxon>
        <taxon>Hexapoda</taxon>
        <taxon>Insecta</taxon>
        <taxon>Pterygota</taxon>
        <taxon>Neoptera</taxon>
        <taxon>Endopterygota</taxon>
        <taxon>Hymenoptera</taxon>
        <taxon>Apocrita</taxon>
        <taxon>Ichneumonoidea</taxon>
        <taxon>Braconidae</taxon>
        <taxon>Aphidiinae</taxon>
        <taxon>Aphidius</taxon>
    </lineage>
</organism>
<keyword evidence="9" id="KW-0408">Iron</keyword>
<evidence type="ECO:0000256" key="12">
    <source>
        <dbReference type="ARBA" id="ARBA00023175"/>
    </source>
</evidence>
<evidence type="ECO:0000256" key="14">
    <source>
        <dbReference type="ARBA" id="ARBA00034078"/>
    </source>
</evidence>
<dbReference type="GO" id="GO:0008017">
    <property type="term" value="F:microtubule binding"/>
    <property type="evidence" value="ECO:0007669"/>
    <property type="project" value="InterPro"/>
</dbReference>
<dbReference type="GO" id="GO:0046872">
    <property type="term" value="F:metal ion binding"/>
    <property type="evidence" value="ECO:0007669"/>
    <property type="project" value="UniProtKB-KW"/>
</dbReference>
<dbReference type="AlphaFoldDB" id="A0A835CUH4"/>
<keyword evidence="11" id="KW-0175">Coiled coil</keyword>
<keyword evidence="4 16" id="KW-0493">Microtubule</keyword>
<dbReference type="OrthoDB" id="2403182at2759"/>
<dbReference type="Pfam" id="PF16540">
    <property type="entry name" value="MKLP1_Arf_bdg"/>
    <property type="match status" value="1"/>
</dbReference>
<evidence type="ECO:0000256" key="9">
    <source>
        <dbReference type="ARBA" id="ARBA00023004"/>
    </source>
</evidence>
<evidence type="ECO:0000256" key="7">
    <source>
        <dbReference type="ARBA" id="ARBA00022741"/>
    </source>
</evidence>
<dbReference type="Pfam" id="PF09360">
    <property type="entry name" value="zf-CDGSH"/>
    <property type="match status" value="1"/>
</dbReference>
<feature type="binding site" evidence="15">
    <location>
        <begin position="256"/>
        <end position="263"/>
    </location>
    <ligand>
        <name>ATP</name>
        <dbReference type="ChEBI" id="CHEBI:30616"/>
    </ligand>
</feature>
<keyword evidence="8 15" id="KW-0067">ATP-binding</keyword>
<keyword evidence="20" id="KW-1185">Reference proteome</keyword>
<dbReference type="GO" id="GO:0090307">
    <property type="term" value="P:mitotic spindle assembly"/>
    <property type="evidence" value="ECO:0007669"/>
    <property type="project" value="TreeGrafter"/>
</dbReference>
<evidence type="ECO:0000256" key="3">
    <source>
        <dbReference type="ARBA" id="ARBA00022553"/>
    </source>
</evidence>
<dbReference type="GO" id="GO:0005737">
    <property type="term" value="C:cytoplasm"/>
    <property type="evidence" value="ECO:0007669"/>
    <property type="project" value="UniProtKB-ARBA"/>
</dbReference>
<keyword evidence="10" id="KW-0411">Iron-sulfur</keyword>
<comment type="cofactor">
    <cofactor evidence="14">
        <name>[2Fe-2S] cluster</name>
        <dbReference type="ChEBI" id="CHEBI:190135"/>
    </cofactor>
</comment>
<comment type="subcellular location">
    <subcellularLocation>
        <location evidence="1">Cytoplasm</location>
        <location evidence="1">Cytoskeleton</location>
        <location evidence="1">Spindle</location>
    </subcellularLocation>
</comment>
<dbReference type="SMART" id="SM00704">
    <property type="entry name" value="ZnF_CDGSH"/>
    <property type="match status" value="2"/>
</dbReference>
<dbReference type="PANTHER" id="PTHR47970:SF29">
    <property type="entry name" value="KINESIN FAMILY MEMBER 20B"/>
    <property type="match status" value="1"/>
</dbReference>
<evidence type="ECO:0000256" key="10">
    <source>
        <dbReference type="ARBA" id="ARBA00023014"/>
    </source>
</evidence>
<dbReference type="PANTHER" id="PTHR47970">
    <property type="entry name" value="KINESIN-LIKE PROTEIN KIF11"/>
    <property type="match status" value="1"/>
</dbReference>
<dbReference type="SMART" id="SM00129">
    <property type="entry name" value="KISc"/>
    <property type="match status" value="1"/>
</dbReference>
<dbReference type="GO" id="GO:0005524">
    <property type="term" value="F:ATP binding"/>
    <property type="evidence" value="ECO:0007669"/>
    <property type="project" value="UniProtKB-UniRule"/>
</dbReference>
<keyword evidence="2" id="KW-0963">Cytoplasm</keyword>
<dbReference type="GO" id="GO:0051231">
    <property type="term" value="P:spindle elongation"/>
    <property type="evidence" value="ECO:0007669"/>
    <property type="project" value="TreeGrafter"/>
</dbReference>
<dbReference type="GO" id="GO:0051537">
    <property type="term" value="F:2 iron, 2 sulfur cluster binding"/>
    <property type="evidence" value="ECO:0007669"/>
    <property type="project" value="UniProtKB-KW"/>
</dbReference>
<feature type="region of interest" description="Disordered" evidence="17">
    <location>
        <begin position="148"/>
        <end position="167"/>
    </location>
</feature>
<dbReference type="PROSITE" id="PS50067">
    <property type="entry name" value="KINESIN_MOTOR_2"/>
    <property type="match status" value="1"/>
</dbReference>
<dbReference type="PRINTS" id="PR00380">
    <property type="entry name" value="KINESINHEAVY"/>
</dbReference>
<dbReference type="EMBL" id="JACMRX010000001">
    <property type="protein sequence ID" value="KAF7996437.1"/>
    <property type="molecule type" value="Genomic_DNA"/>
</dbReference>
<evidence type="ECO:0000256" key="6">
    <source>
        <dbReference type="ARBA" id="ARBA00022723"/>
    </source>
</evidence>
<dbReference type="InterPro" id="IPR019821">
    <property type="entry name" value="Kinesin_motor_CS"/>
</dbReference>
<dbReference type="PROSITE" id="PS00411">
    <property type="entry name" value="KINESIN_MOTOR_1"/>
    <property type="match status" value="1"/>
</dbReference>
<dbReference type="GO" id="GO:0007018">
    <property type="term" value="P:microtubule-based movement"/>
    <property type="evidence" value="ECO:0007669"/>
    <property type="project" value="InterPro"/>
</dbReference>
<comment type="caution">
    <text evidence="19">The sequence shown here is derived from an EMBL/GenBank/DDBJ whole genome shotgun (WGS) entry which is preliminary data.</text>
</comment>
<evidence type="ECO:0000313" key="20">
    <source>
        <dbReference type="Proteomes" id="UP000639338"/>
    </source>
</evidence>
<reference evidence="19 20" key="1">
    <citation type="submission" date="2020-08" db="EMBL/GenBank/DDBJ databases">
        <title>Aphidius gifuensis genome sequencing and assembly.</title>
        <authorList>
            <person name="Du Z."/>
        </authorList>
    </citation>
    <scope>NUCLEOTIDE SEQUENCE [LARGE SCALE GENOMIC DNA]</scope>
    <source>
        <strain evidence="19">YNYX2018</strain>
        <tissue evidence="19">Adults</tissue>
    </source>
</reference>
<dbReference type="InterPro" id="IPR018967">
    <property type="entry name" value="FeS-contain_CDGSH-typ"/>
</dbReference>
<evidence type="ECO:0000256" key="15">
    <source>
        <dbReference type="PROSITE-ProRule" id="PRU00283"/>
    </source>
</evidence>
<evidence type="ECO:0000259" key="18">
    <source>
        <dbReference type="PROSITE" id="PS50067"/>
    </source>
</evidence>
<evidence type="ECO:0000256" key="13">
    <source>
        <dbReference type="ARBA" id="ARBA00023212"/>
    </source>
</evidence>
<evidence type="ECO:0000256" key="11">
    <source>
        <dbReference type="ARBA" id="ARBA00023054"/>
    </source>
</evidence>
<feature type="region of interest" description="Disordered" evidence="17">
    <location>
        <begin position="320"/>
        <end position="355"/>
    </location>
</feature>
<dbReference type="GO" id="GO:0005876">
    <property type="term" value="C:spindle microtubule"/>
    <property type="evidence" value="ECO:0007669"/>
    <property type="project" value="TreeGrafter"/>
</dbReference>
<dbReference type="CDD" id="cd01368">
    <property type="entry name" value="KISc_KIF23_like"/>
    <property type="match status" value="1"/>
</dbReference>
<keyword evidence="6" id="KW-0479">Metal-binding</keyword>
<dbReference type="InterPro" id="IPR038105">
    <property type="entry name" value="Kif23_Arf-bd_sf"/>
</dbReference>
<protein>
    <recommendedName>
        <fullName evidence="16">Kinesin-like protein</fullName>
    </recommendedName>
</protein>
<evidence type="ECO:0000256" key="8">
    <source>
        <dbReference type="ARBA" id="ARBA00022840"/>
    </source>
</evidence>
<comment type="similarity">
    <text evidence="15 16">Belongs to the TRAFAC class myosin-kinesin ATPase superfamily. Kinesin family.</text>
</comment>
<evidence type="ECO:0000256" key="2">
    <source>
        <dbReference type="ARBA" id="ARBA00022490"/>
    </source>
</evidence>
<dbReference type="InterPro" id="IPR047149">
    <property type="entry name" value="KIF11-like"/>
</dbReference>
<keyword evidence="13" id="KW-0206">Cytoskeleton</keyword>
<dbReference type="Proteomes" id="UP000639338">
    <property type="component" value="Unassembled WGS sequence"/>
</dbReference>
<dbReference type="InterPro" id="IPR001752">
    <property type="entry name" value="Kinesin_motor_dom"/>
</dbReference>
<dbReference type="SUPFAM" id="SSF52540">
    <property type="entry name" value="P-loop containing nucleoside triphosphate hydrolases"/>
    <property type="match status" value="1"/>
</dbReference>
<dbReference type="GO" id="GO:0072686">
    <property type="term" value="C:mitotic spindle"/>
    <property type="evidence" value="ECO:0007669"/>
    <property type="project" value="TreeGrafter"/>
</dbReference>
<evidence type="ECO:0000256" key="4">
    <source>
        <dbReference type="ARBA" id="ARBA00022701"/>
    </source>
</evidence>
<feature type="domain" description="Kinesin motor" evidence="18">
    <location>
        <begin position="170"/>
        <end position="592"/>
    </location>
</feature>
<keyword evidence="3" id="KW-0597">Phosphoprotein</keyword>
<evidence type="ECO:0000256" key="16">
    <source>
        <dbReference type="RuleBase" id="RU000394"/>
    </source>
</evidence>
<dbReference type="Gene3D" id="3.40.850.10">
    <property type="entry name" value="Kinesin motor domain"/>
    <property type="match status" value="1"/>
</dbReference>
<dbReference type="Pfam" id="PF00225">
    <property type="entry name" value="Kinesin"/>
    <property type="match status" value="1"/>
</dbReference>
<keyword evidence="5" id="KW-0001">2Fe-2S</keyword>
<dbReference type="InterPro" id="IPR032384">
    <property type="entry name" value="Kif23_Arf-bd"/>
</dbReference>
<sequence length="992" mass="113961">MIVPISNNFLRTASRSVRLSHQQIKYSSEKKKEDKPQPEIPKNELEGMFAAQNQDNHNKMYDKKPFKMLLEAGKKYSWCFCGQSHGQPLCDGTHKNIFLKITQKPIRFSVKETKEYWLCNCKQTSNRPFCDGTHMRKDIQEKKFQIRPKAPMSARKPAKPRFPNVSSKDPVQVYCRIRPMQNPTDESCMKIISPTTLVITPPESAINFRSNSKDIQTSFTKIFDDNISQKELFNEVALPFVENLIAGKNSLLFTYGVTGSGKTYTMTGDANDVGIMPRCLDVLFNSITNYQAKKYVFKPDKLNGFEVQSDADALIDRQTELNAGLTTPRNPKKAKRMIGHDSDTDSNPPSSRERDESLIIQVDQDNSYAVFVTYVEIYNNSVFDLLDDNIPEDPRCGGVPKNLQSKLIREDGNKNMFVHAVTEVEVNSPEDAFQVYNRGQRRRRVAHTALNTESSRSHSTFTIRLVQAPLDCDGENVIQDKRVINISQLSLVDLAGSERTNRTKNTGQRLREAGQINNSLMTLRTCLEILRENQVQGINKIVPYRESKLTHLFKNYFDGEGSVRMIVCVNPRCDDYDETIQVMKFAEITQEVQVTRPTVQKIDMGFTPGRRQANKLFKEAKNKIDKDDTTDLLHTNDIGFVYSLGGQFPELELTNPHNDRIIKNLINFLQQRINKKNILRSDLTAKQNECRKILHNMEKDNIELRIDNSSLKNCNEQQKEKINTFYTHVHGTETQNDHLFNKLKKADDIIKSLRQEIHHKEFLLNQQLLNEAKLKKDYDVKLQNESDKIKRDAQRELKYKNQKIITHNKQLEEKVKRAQEIFTSNLPISTVESNNVNVHEQINKWNKQQPSTGNDNRTRKVPVVNLRSRRSRSTEGRWVSHQAKNLVPLDTVLQPRVARKSLSKMLDPKEVTGSSRYCLIDQEQDTDGELETKVYKGDILRTSGGGAQVVFNDVEHLKQMSPTAGKKRSSNARDNNENQNIPADNKRPRVNR</sequence>
<dbReference type="InterPro" id="IPR027417">
    <property type="entry name" value="P-loop_NTPase"/>
</dbReference>
<keyword evidence="7 15" id="KW-0547">Nucleotide-binding</keyword>
<evidence type="ECO:0000256" key="17">
    <source>
        <dbReference type="SAM" id="MobiDB-lite"/>
    </source>
</evidence>
<evidence type="ECO:0000313" key="19">
    <source>
        <dbReference type="EMBL" id="KAF7996437.1"/>
    </source>
</evidence>
<dbReference type="Gene3D" id="3.40.5.90">
    <property type="entry name" value="CDGSH iron-sulfur domain, mitoNEET-type"/>
    <property type="match status" value="2"/>
</dbReference>
<evidence type="ECO:0000256" key="1">
    <source>
        <dbReference type="ARBA" id="ARBA00004186"/>
    </source>
</evidence>
<feature type="compositionally biased region" description="Polar residues" evidence="17">
    <location>
        <begin position="320"/>
        <end position="329"/>
    </location>
</feature>
<evidence type="ECO:0000256" key="5">
    <source>
        <dbReference type="ARBA" id="ARBA00022714"/>
    </source>
</evidence>
<accession>A0A835CUH4</accession>
<name>A0A835CUH4_APHGI</name>
<dbReference type="InterPro" id="IPR036961">
    <property type="entry name" value="Kinesin_motor_dom_sf"/>
</dbReference>
<gene>
    <name evidence="19" type="ORF">HCN44_002069</name>
</gene>
<dbReference type="Gene3D" id="2.60.40.4330">
    <property type="entry name" value="Kinesin-like protein Kif23, Arf6-interacting domain"/>
    <property type="match status" value="1"/>
</dbReference>
<proteinExistence type="inferred from homology"/>
<dbReference type="GO" id="GO:0008574">
    <property type="term" value="F:plus-end-directed microtubule motor activity"/>
    <property type="evidence" value="ECO:0007669"/>
    <property type="project" value="TreeGrafter"/>
</dbReference>
<feature type="region of interest" description="Disordered" evidence="17">
    <location>
        <begin position="959"/>
        <end position="992"/>
    </location>
</feature>
<keyword evidence="12 15" id="KW-0505">Motor protein</keyword>
<dbReference type="InterPro" id="IPR042216">
    <property type="entry name" value="MitoNEET_CISD"/>
</dbReference>